<gene>
    <name evidence="2" type="ORF">M5K25_028230</name>
</gene>
<feature type="region of interest" description="Disordered" evidence="1">
    <location>
        <begin position="75"/>
        <end position="118"/>
    </location>
</feature>
<accession>A0ABD0TTT5</accession>
<sequence length="182" mass="20525">MVNAAFPSEPLGSPVNPHDVFSESKSTCGKSARVDARLQYRFNCFEIRKSKRLLIGYWPDRPEYLRLVVHESGCNQTSKKRKKGRPLAAAASPGLGPQKIPPLSGRHSSHPHSPIQEPSLMFPIEGRVDESLGGRGSLGPKMWIWMLAWLRMIIWMLDFRASKKKNIPKRTTYDEGSGGRER</sequence>
<dbReference type="Proteomes" id="UP001552299">
    <property type="component" value="Unassembled WGS sequence"/>
</dbReference>
<protein>
    <submittedName>
        <fullName evidence="2">Uncharacterized protein</fullName>
    </submittedName>
</protein>
<evidence type="ECO:0000313" key="2">
    <source>
        <dbReference type="EMBL" id="KAL0903072.1"/>
    </source>
</evidence>
<evidence type="ECO:0000256" key="1">
    <source>
        <dbReference type="SAM" id="MobiDB-lite"/>
    </source>
</evidence>
<reference evidence="2 3" key="1">
    <citation type="journal article" date="2024" name="Plant Biotechnol. J.">
        <title>Dendrobium thyrsiflorum genome and its molecular insights into genes involved in important horticultural traits.</title>
        <authorList>
            <person name="Chen B."/>
            <person name="Wang J.Y."/>
            <person name="Zheng P.J."/>
            <person name="Li K.L."/>
            <person name="Liang Y.M."/>
            <person name="Chen X.F."/>
            <person name="Zhang C."/>
            <person name="Zhao X."/>
            <person name="He X."/>
            <person name="Zhang G.Q."/>
            <person name="Liu Z.J."/>
            <person name="Xu Q."/>
        </authorList>
    </citation>
    <scope>NUCLEOTIDE SEQUENCE [LARGE SCALE GENOMIC DNA]</scope>
    <source>
        <strain evidence="2">GZMU011</strain>
    </source>
</reference>
<feature type="region of interest" description="Disordered" evidence="1">
    <location>
        <begin position="1"/>
        <end position="26"/>
    </location>
</feature>
<comment type="caution">
    <text evidence="2">The sequence shown here is derived from an EMBL/GenBank/DDBJ whole genome shotgun (WGS) entry which is preliminary data.</text>
</comment>
<keyword evidence="3" id="KW-1185">Reference proteome</keyword>
<dbReference type="EMBL" id="JANQDX010000024">
    <property type="protein sequence ID" value="KAL0903072.1"/>
    <property type="molecule type" value="Genomic_DNA"/>
</dbReference>
<dbReference type="AlphaFoldDB" id="A0ABD0TTT5"/>
<evidence type="ECO:0000313" key="3">
    <source>
        <dbReference type="Proteomes" id="UP001552299"/>
    </source>
</evidence>
<name>A0ABD0TTT5_DENTH</name>
<proteinExistence type="predicted"/>
<organism evidence="2 3">
    <name type="scientific">Dendrobium thyrsiflorum</name>
    <name type="common">Pinecone-like raceme dendrobium</name>
    <name type="synonym">Orchid</name>
    <dbReference type="NCBI Taxonomy" id="117978"/>
    <lineage>
        <taxon>Eukaryota</taxon>
        <taxon>Viridiplantae</taxon>
        <taxon>Streptophyta</taxon>
        <taxon>Embryophyta</taxon>
        <taxon>Tracheophyta</taxon>
        <taxon>Spermatophyta</taxon>
        <taxon>Magnoliopsida</taxon>
        <taxon>Liliopsida</taxon>
        <taxon>Asparagales</taxon>
        <taxon>Orchidaceae</taxon>
        <taxon>Epidendroideae</taxon>
        <taxon>Malaxideae</taxon>
        <taxon>Dendrobiinae</taxon>
        <taxon>Dendrobium</taxon>
    </lineage>
</organism>